<dbReference type="EMBL" id="QPJD01000005">
    <property type="protein sequence ID" value="RCW49163.1"/>
    <property type="molecule type" value="Genomic_DNA"/>
</dbReference>
<dbReference type="Gene3D" id="3.40.50.300">
    <property type="entry name" value="P-loop containing nucleotide triphosphate hydrolases"/>
    <property type="match status" value="1"/>
</dbReference>
<dbReference type="Pfam" id="PF00005">
    <property type="entry name" value="ABC_tran"/>
    <property type="match status" value="1"/>
</dbReference>
<dbReference type="Proteomes" id="UP000252415">
    <property type="component" value="Unassembled WGS sequence"/>
</dbReference>
<evidence type="ECO:0000256" key="1">
    <source>
        <dbReference type="ARBA" id="ARBA00022448"/>
    </source>
</evidence>
<keyword evidence="3 5" id="KW-0067">ATP-binding</keyword>
<dbReference type="SMART" id="SM00382">
    <property type="entry name" value="AAA"/>
    <property type="match status" value="1"/>
</dbReference>
<dbReference type="PROSITE" id="PS00211">
    <property type="entry name" value="ABC_TRANSPORTER_1"/>
    <property type="match status" value="1"/>
</dbReference>
<dbReference type="AlphaFoldDB" id="A0A368W601"/>
<dbReference type="SUPFAM" id="SSF52540">
    <property type="entry name" value="P-loop containing nucleoside triphosphate hydrolases"/>
    <property type="match status" value="1"/>
</dbReference>
<dbReference type="GO" id="GO:0016887">
    <property type="term" value="F:ATP hydrolysis activity"/>
    <property type="evidence" value="ECO:0007669"/>
    <property type="project" value="InterPro"/>
</dbReference>
<dbReference type="GO" id="GO:0140359">
    <property type="term" value="F:ABC-type transporter activity"/>
    <property type="evidence" value="ECO:0007669"/>
    <property type="project" value="UniProtKB-ARBA"/>
</dbReference>
<dbReference type="InterPro" id="IPR003593">
    <property type="entry name" value="AAA+_ATPase"/>
</dbReference>
<name>A0A368W601_9BACL</name>
<keyword evidence="6" id="KW-1185">Reference proteome</keyword>
<dbReference type="PANTHER" id="PTHR42781:SF4">
    <property type="entry name" value="SPERMIDINE_PUTRESCINE IMPORT ATP-BINDING PROTEIN POTA"/>
    <property type="match status" value="1"/>
</dbReference>
<dbReference type="InterPro" id="IPR017871">
    <property type="entry name" value="ABC_transporter-like_CS"/>
</dbReference>
<evidence type="ECO:0000256" key="2">
    <source>
        <dbReference type="ARBA" id="ARBA00022741"/>
    </source>
</evidence>
<dbReference type="RefSeq" id="WP_114379889.1">
    <property type="nucleotide sequence ID" value="NZ_QPJD01000005.1"/>
</dbReference>
<sequence length="337" mass="38122">MIEFQNVEIKYNDFVAVEAMNFTVKEGEFFTLLGPSGCGKTTTLRSLVGFIIPSKGKIMVGGKDMTHLPVEQRKIGIVFQSYALFPTMSVYENIAFGLKVQKLPKDEIHRIITEMANKVDLNEQQLNKNVSELSGGQQQRVAIARALVLKPNILVLDEPLSNLDAKLRGQMRAELKRLQNDFGITTIYVTHDQEEALTLSDRIAVYNKGKIEQIGTPHEIYNKSGSRFVCEFIGDINRLNEPVLRQINQQTGRQFDLSKPGYIRLERISLSLPPAIHKPVCLKARVVENEFNGIYTKYTYDVDGVLIRNVEKNDGSMSYINGQEISLFLNADDIMQF</sequence>
<feature type="domain" description="ABC transporter" evidence="4">
    <location>
        <begin position="2"/>
        <end position="233"/>
    </location>
</feature>
<proteinExistence type="predicted"/>
<dbReference type="FunFam" id="3.40.50.300:FF:000042">
    <property type="entry name" value="Maltose/maltodextrin ABC transporter, ATP-binding protein"/>
    <property type="match status" value="1"/>
</dbReference>
<protein>
    <submittedName>
        <fullName evidence="5">Iron(III) transport system ATP-binding protein</fullName>
    </submittedName>
</protein>
<dbReference type="PROSITE" id="PS50893">
    <property type="entry name" value="ABC_TRANSPORTER_2"/>
    <property type="match status" value="1"/>
</dbReference>
<comment type="caution">
    <text evidence="5">The sequence shown here is derived from an EMBL/GenBank/DDBJ whole genome shotgun (WGS) entry which is preliminary data.</text>
</comment>
<evidence type="ECO:0000313" key="6">
    <source>
        <dbReference type="Proteomes" id="UP000252415"/>
    </source>
</evidence>
<dbReference type="InterPro" id="IPR027417">
    <property type="entry name" value="P-loop_NTPase"/>
</dbReference>
<dbReference type="PANTHER" id="PTHR42781">
    <property type="entry name" value="SPERMIDINE/PUTRESCINE IMPORT ATP-BINDING PROTEIN POTA"/>
    <property type="match status" value="1"/>
</dbReference>
<dbReference type="InterPro" id="IPR003439">
    <property type="entry name" value="ABC_transporter-like_ATP-bd"/>
</dbReference>
<gene>
    <name evidence="5" type="ORF">DFP97_105348</name>
</gene>
<keyword evidence="1" id="KW-0813">Transport</keyword>
<evidence type="ECO:0000259" key="4">
    <source>
        <dbReference type="PROSITE" id="PS50893"/>
    </source>
</evidence>
<dbReference type="GO" id="GO:0043190">
    <property type="term" value="C:ATP-binding cassette (ABC) transporter complex"/>
    <property type="evidence" value="ECO:0007669"/>
    <property type="project" value="UniProtKB-ARBA"/>
</dbReference>
<dbReference type="OrthoDB" id="9802264at2"/>
<reference evidence="5 6" key="1">
    <citation type="submission" date="2018-07" db="EMBL/GenBank/DDBJ databases">
        <title>Genomic Encyclopedia of Type Strains, Phase III (KMG-III): the genomes of soil and plant-associated and newly described type strains.</title>
        <authorList>
            <person name="Whitman W."/>
        </authorList>
    </citation>
    <scope>NUCLEOTIDE SEQUENCE [LARGE SCALE GENOMIC DNA]</scope>
    <source>
        <strain evidence="5 6">CECT 7506</strain>
    </source>
</reference>
<evidence type="ECO:0000313" key="5">
    <source>
        <dbReference type="EMBL" id="RCW49163.1"/>
    </source>
</evidence>
<keyword evidence="2" id="KW-0547">Nucleotide-binding</keyword>
<evidence type="ECO:0000256" key="3">
    <source>
        <dbReference type="ARBA" id="ARBA00022840"/>
    </source>
</evidence>
<dbReference type="InterPro" id="IPR050093">
    <property type="entry name" value="ABC_SmlMolc_Importer"/>
</dbReference>
<dbReference type="GO" id="GO:0005524">
    <property type="term" value="F:ATP binding"/>
    <property type="evidence" value="ECO:0007669"/>
    <property type="project" value="UniProtKB-KW"/>
</dbReference>
<organism evidence="5 6">
    <name type="scientific">Paenibacillus prosopidis</name>
    <dbReference type="NCBI Taxonomy" id="630520"/>
    <lineage>
        <taxon>Bacteria</taxon>
        <taxon>Bacillati</taxon>
        <taxon>Bacillota</taxon>
        <taxon>Bacilli</taxon>
        <taxon>Bacillales</taxon>
        <taxon>Paenibacillaceae</taxon>
        <taxon>Paenibacillus</taxon>
    </lineage>
</organism>
<accession>A0A368W601</accession>